<keyword evidence="3" id="KW-1185">Reference proteome</keyword>
<protein>
    <submittedName>
        <fullName evidence="2">Uncharacterized protein</fullName>
    </submittedName>
</protein>
<comment type="caution">
    <text evidence="2">The sequence shown here is derived from an EMBL/GenBank/DDBJ whole genome shotgun (WGS) entry which is preliminary data.</text>
</comment>
<gene>
    <name evidence="2" type="ORF">QBC34DRAFT_403125</name>
</gene>
<evidence type="ECO:0000313" key="2">
    <source>
        <dbReference type="EMBL" id="KAK4450237.1"/>
    </source>
</evidence>
<organism evidence="2 3">
    <name type="scientific">Podospora aff. communis PSN243</name>
    <dbReference type="NCBI Taxonomy" id="3040156"/>
    <lineage>
        <taxon>Eukaryota</taxon>
        <taxon>Fungi</taxon>
        <taxon>Dikarya</taxon>
        <taxon>Ascomycota</taxon>
        <taxon>Pezizomycotina</taxon>
        <taxon>Sordariomycetes</taxon>
        <taxon>Sordariomycetidae</taxon>
        <taxon>Sordariales</taxon>
        <taxon>Podosporaceae</taxon>
        <taxon>Podospora</taxon>
    </lineage>
</organism>
<sequence length="300" mass="33015">MKCSDSFRDNMLGLTIDQLLGLEDTCHWLRCYIASTRRRLMVLRQQHGSRGEQFQLDMLNKMKYMVFILRNVDARACLDHRDEHSEPPPEQEYREGEGEKLMRHPILKSGRRIIYGTADIAFALLVAGTLSHFFLGIGDSGGLVPRTPVMLAAKILDPKTVRWLVGVAAAALTPLTISGTPGDNRGVVLEVLMKVTAAFLAVRGMKTVVTTFDTSQHGTAANVIVTAILSILGWAMRLVGWAALGWAIGSTGWFIDAFWHQIPLYPTLLICVLVIHSLMAVGSLVMPPPVCHSLLSSCPP</sequence>
<dbReference type="EMBL" id="MU865933">
    <property type="protein sequence ID" value="KAK4450237.1"/>
    <property type="molecule type" value="Genomic_DNA"/>
</dbReference>
<proteinExistence type="predicted"/>
<reference evidence="2" key="1">
    <citation type="journal article" date="2023" name="Mol. Phylogenet. Evol.">
        <title>Genome-scale phylogeny and comparative genomics of the fungal order Sordariales.</title>
        <authorList>
            <person name="Hensen N."/>
            <person name="Bonometti L."/>
            <person name="Westerberg I."/>
            <person name="Brannstrom I.O."/>
            <person name="Guillou S."/>
            <person name="Cros-Aarteil S."/>
            <person name="Calhoun S."/>
            <person name="Haridas S."/>
            <person name="Kuo A."/>
            <person name="Mondo S."/>
            <person name="Pangilinan J."/>
            <person name="Riley R."/>
            <person name="LaButti K."/>
            <person name="Andreopoulos B."/>
            <person name="Lipzen A."/>
            <person name="Chen C."/>
            <person name="Yan M."/>
            <person name="Daum C."/>
            <person name="Ng V."/>
            <person name="Clum A."/>
            <person name="Steindorff A."/>
            <person name="Ohm R.A."/>
            <person name="Martin F."/>
            <person name="Silar P."/>
            <person name="Natvig D.O."/>
            <person name="Lalanne C."/>
            <person name="Gautier V."/>
            <person name="Ament-Velasquez S.L."/>
            <person name="Kruys A."/>
            <person name="Hutchinson M.I."/>
            <person name="Powell A.J."/>
            <person name="Barry K."/>
            <person name="Miller A.N."/>
            <person name="Grigoriev I.V."/>
            <person name="Debuchy R."/>
            <person name="Gladieux P."/>
            <person name="Hiltunen Thoren M."/>
            <person name="Johannesson H."/>
        </authorList>
    </citation>
    <scope>NUCLEOTIDE SEQUENCE</scope>
    <source>
        <strain evidence="2">PSN243</strain>
    </source>
</reference>
<feature type="transmembrane region" description="Helical" evidence="1">
    <location>
        <begin position="264"/>
        <end position="286"/>
    </location>
</feature>
<feature type="transmembrane region" description="Helical" evidence="1">
    <location>
        <begin position="223"/>
        <end position="244"/>
    </location>
</feature>
<name>A0AAV9GQI8_9PEZI</name>
<reference evidence="2" key="2">
    <citation type="submission" date="2023-05" db="EMBL/GenBank/DDBJ databases">
        <authorList>
            <consortium name="Lawrence Berkeley National Laboratory"/>
            <person name="Steindorff A."/>
            <person name="Hensen N."/>
            <person name="Bonometti L."/>
            <person name="Westerberg I."/>
            <person name="Brannstrom I.O."/>
            <person name="Guillou S."/>
            <person name="Cros-Aarteil S."/>
            <person name="Calhoun S."/>
            <person name="Haridas S."/>
            <person name="Kuo A."/>
            <person name="Mondo S."/>
            <person name="Pangilinan J."/>
            <person name="Riley R."/>
            <person name="Labutti K."/>
            <person name="Andreopoulos B."/>
            <person name="Lipzen A."/>
            <person name="Chen C."/>
            <person name="Yanf M."/>
            <person name="Daum C."/>
            <person name="Ng V."/>
            <person name="Clum A."/>
            <person name="Ohm R."/>
            <person name="Martin F."/>
            <person name="Silar P."/>
            <person name="Natvig D."/>
            <person name="Lalanne C."/>
            <person name="Gautier V."/>
            <person name="Ament-Velasquez S.L."/>
            <person name="Kruys A."/>
            <person name="Hutchinson M.I."/>
            <person name="Powell A.J."/>
            <person name="Barry K."/>
            <person name="Miller A.N."/>
            <person name="Grigoriev I.V."/>
            <person name="Debuchy R."/>
            <person name="Gladieux P."/>
            <person name="Thoren M.H."/>
            <person name="Johannesson H."/>
        </authorList>
    </citation>
    <scope>NUCLEOTIDE SEQUENCE</scope>
    <source>
        <strain evidence="2">PSN243</strain>
    </source>
</reference>
<accession>A0AAV9GQI8</accession>
<dbReference type="Proteomes" id="UP001321760">
    <property type="component" value="Unassembled WGS sequence"/>
</dbReference>
<keyword evidence="1" id="KW-1133">Transmembrane helix</keyword>
<feature type="transmembrane region" description="Helical" evidence="1">
    <location>
        <begin position="185"/>
        <end position="202"/>
    </location>
</feature>
<evidence type="ECO:0000313" key="3">
    <source>
        <dbReference type="Proteomes" id="UP001321760"/>
    </source>
</evidence>
<dbReference type="AlphaFoldDB" id="A0AAV9GQI8"/>
<evidence type="ECO:0000256" key="1">
    <source>
        <dbReference type="SAM" id="Phobius"/>
    </source>
</evidence>
<keyword evidence="1" id="KW-0812">Transmembrane</keyword>
<keyword evidence="1" id="KW-0472">Membrane</keyword>
<feature type="transmembrane region" description="Helical" evidence="1">
    <location>
        <begin position="113"/>
        <end position="135"/>
    </location>
</feature>